<protein>
    <recommendedName>
        <fullName evidence="3">Tetratricopeptide repeat protein</fullName>
    </recommendedName>
</protein>
<evidence type="ECO:0008006" key="3">
    <source>
        <dbReference type="Google" id="ProtNLM"/>
    </source>
</evidence>
<dbReference type="Gene3D" id="1.25.40.10">
    <property type="entry name" value="Tetratricopeptide repeat domain"/>
    <property type="match status" value="1"/>
</dbReference>
<dbReference type="InterPro" id="IPR011990">
    <property type="entry name" value="TPR-like_helical_dom_sf"/>
</dbReference>
<name>A0A5S5DK02_9SPHI</name>
<keyword evidence="2" id="KW-1185">Reference proteome</keyword>
<dbReference type="RefSeq" id="WP_148908364.1">
    <property type="nucleotide sequence ID" value="NZ_VNHX01000007.1"/>
</dbReference>
<dbReference type="EMBL" id="VNHX01000007">
    <property type="protein sequence ID" value="TYP96247.1"/>
    <property type="molecule type" value="Genomic_DNA"/>
</dbReference>
<dbReference type="AlphaFoldDB" id="A0A5S5DK02"/>
<reference evidence="1 2" key="1">
    <citation type="submission" date="2019-07" db="EMBL/GenBank/DDBJ databases">
        <title>Genomic Encyclopedia of Archaeal and Bacterial Type Strains, Phase II (KMG-II): from individual species to whole genera.</title>
        <authorList>
            <person name="Goeker M."/>
        </authorList>
    </citation>
    <scope>NUCLEOTIDE SEQUENCE [LARGE SCALE GENOMIC DNA]</scope>
    <source>
        <strain evidence="1 2">DSM 18850</strain>
    </source>
</reference>
<dbReference type="Proteomes" id="UP000325105">
    <property type="component" value="Unassembled WGS sequence"/>
</dbReference>
<organism evidence="1 2">
    <name type="scientific">Sphingobacterium allocomposti</name>
    <dbReference type="NCBI Taxonomy" id="415956"/>
    <lineage>
        <taxon>Bacteria</taxon>
        <taxon>Pseudomonadati</taxon>
        <taxon>Bacteroidota</taxon>
        <taxon>Sphingobacteriia</taxon>
        <taxon>Sphingobacteriales</taxon>
        <taxon>Sphingobacteriaceae</taxon>
        <taxon>Sphingobacterium</taxon>
    </lineage>
</organism>
<dbReference type="SUPFAM" id="SSF48452">
    <property type="entry name" value="TPR-like"/>
    <property type="match status" value="1"/>
</dbReference>
<comment type="caution">
    <text evidence="1">The sequence shown here is derived from an EMBL/GenBank/DDBJ whole genome shotgun (WGS) entry which is preliminary data.</text>
</comment>
<evidence type="ECO:0000313" key="2">
    <source>
        <dbReference type="Proteomes" id="UP000325105"/>
    </source>
</evidence>
<proteinExistence type="predicted"/>
<dbReference type="OrthoDB" id="1432556at2"/>
<gene>
    <name evidence="1" type="ORF">BC792_107147</name>
</gene>
<accession>A0A5S5DK02</accession>
<sequence>MNTKSRMIIIAIAVAFLLYAIYAGHYNFVVYILGGIGYLVWSHFREGTVFLATQAFHKQDYAKAKSLLDEIKDPNKLRKGRRNYYEFMLGNIALKEDKIDEAEFHFQLASRLPWKRDTEKGFVLINLANINLRKRNFDRVPAYLELARKLKLTERQRGIVEKIEIELNKQS</sequence>
<evidence type="ECO:0000313" key="1">
    <source>
        <dbReference type="EMBL" id="TYP96247.1"/>
    </source>
</evidence>